<feature type="region of interest" description="Disordered" evidence="1">
    <location>
        <begin position="1"/>
        <end position="61"/>
    </location>
</feature>
<keyword evidence="4" id="KW-1185">Reference proteome</keyword>
<dbReference type="AlphaFoldDB" id="A0A1T4SBI8"/>
<dbReference type="SUPFAM" id="SSF56281">
    <property type="entry name" value="Metallo-hydrolase/oxidoreductase"/>
    <property type="match status" value="1"/>
</dbReference>
<evidence type="ECO:0000313" key="4">
    <source>
        <dbReference type="Proteomes" id="UP000190637"/>
    </source>
</evidence>
<organism evidence="3 4">
    <name type="scientific">Marinactinospora thermotolerans DSM 45154</name>
    <dbReference type="NCBI Taxonomy" id="1122192"/>
    <lineage>
        <taxon>Bacteria</taxon>
        <taxon>Bacillati</taxon>
        <taxon>Actinomycetota</taxon>
        <taxon>Actinomycetes</taxon>
        <taxon>Streptosporangiales</taxon>
        <taxon>Nocardiopsidaceae</taxon>
        <taxon>Marinactinospora</taxon>
    </lineage>
</organism>
<evidence type="ECO:0000256" key="1">
    <source>
        <dbReference type="SAM" id="MobiDB-lite"/>
    </source>
</evidence>
<feature type="domain" description="Metallo-beta-lactamase" evidence="2">
    <location>
        <begin position="80"/>
        <end position="246"/>
    </location>
</feature>
<gene>
    <name evidence="3" type="ORF">SAMN02745673_03328</name>
</gene>
<dbReference type="EMBL" id="FUWS01000009">
    <property type="protein sequence ID" value="SKA25599.1"/>
    <property type="molecule type" value="Genomic_DNA"/>
</dbReference>
<dbReference type="SMART" id="SM00849">
    <property type="entry name" value="Lactamase_B"/>
    <property type="match status" value="1"/>
</dbReference>
<dbReference type="PANTHER" id="PTHR46233">
    <property type="entry name" value="HYDROXYACYLGLUTATHIONE HYDROLASE GLOC"/>
    <property type="match status" value="1"/>
</dbReference>
<dbReference type="Proteomes" id="UP000190637">
    <property type="component" value="Unassembled WGS sequence"/>
</dbReference>
<sequence>MFWKRKDKKKAEQAEEVTGTGGTETETVEEAGDEEKTPDTAATADSTDSAKETAEKDAPAIQRVEIPGKLEVDGEEHDVLTNTWIVPADDEGVIVIDPADDAEAILEAVGDREIYLVACTNGYAPHIAGAVAVAERDEAPIALHARELRAWRKLHGIERKPDWEVEGGGVLDVGDLEVEILPTPGTAPGSVSYYIASLGVVFSGDTLVAGNLGTVGGGYVDYTRQLASVGEILLSLPPKTRVLPSSGEETTVAAESENFDSWVAGD</sequence>
<dbReference type="RefSeq" id="WP_078762616.1">
    <property type="nucleotide sequence ID" value="NZ_FUWS01000009.1"/>
</dbReference>
<dbReference type="STRING" id="1122192.SAMN02745673_03328"/>
<evidence type="ECO:0000259" key="2">
    <source>
        <dbReference type="SMART" id="SM00849"/>
    </source>
</evidence>
<accession>A0A1T4SBI8</accession>
<feature type="compositionally biased region" description="Basic and acidic residues" evidence="1">
    <location>
        <begin position="48"/>
        <end position="58"/>
    </location>
</feature>
<proteinExistence type="predicted"/>
<dbReference type="Pfam" id="PF00753">
    <property type="entry name" value="Lactamase_B"/>
    <property type="match status" value="1"/>
</dbReference>
<dbReference type="PANTHER" id="PTHR46233:SF4">
    <property type="entry name" value="METALLO-BETA-LACTAMASE DOMAIN-CONTAINING PROTEIN"/>
    <property type="match status" value="1"/>
</dbReference>
<dbReference type="Gene3D" id="3.60.15.10">
    <property type="entry name" value="Ribonuclease Z/Hydroxyacylglutathione hydrolase-like"/>
    <property type="match status" value="1"/>
</dbReference>
<reference evidence="3 4" key="1">
    <citation type="submission" date="2017-02" db="EMBL/GenBank/DDBJ databases">
        <authorList>
            <person name="Peterson S.W."/>
        </authorList>
    </citation>
    <scope>NUCLEOTIDE SEQUENCE [LARGE SCALE GENOMIC DNA]</scope>
    <source>
        <strain evidence="3 4">DSM 45154</strain>
    </source>
</reference>
<dbReference type="InterPro" id="IPR001279">
    <property type="entry name" value="Metallo-B-lactamas"/>
</dbReference>
<name>A0A1T4SBI8_9ACTN</name>
<dbReference type="InterPro" id="IPR036866">
    <property type="entry name" value="RibonucZ/Hydroxyglut_hydro"/>
</dbReference>
<protein>
    <submittedName>
        <fullName evidence="3">Glyoxylase, beta-lactamase superfamily II</fullName>
    </submittedName>
</protein>
<dbReference type="CDD" id="cd06262">
    <property type="entry name" value="metallo-hydrolase-like_MBL-fold"/>
    <property type="match status" value="1"/>
</dbReference>
<evidence type="ECO:0000313" key="3">
    <source>
        <dbReference type="EMBL" id="SKA25599.1"/>
    </source>
</evidence>
<dbReference type="OrthoDB" id="9802991at2"/>
<dbReference type="InterPro" id="IPR051453">
    <property type="entry name" value="MBL_Glyoxalase_II"/>
</dbReference>